<evidence type="ECO:0000256" key="10">
    <source>
        <dbReference type="ARBA" id="ARBA00044051"/>
    </source>
</evidence>
<proteinExistence type="inferred from homology"/>
<evidence type="ECO:0000256" key="8">
    <source>
        <dbReference type="ARBA" id="ARBA00023211"/>
    </source>
</evidence>
<dbReference type="SMART" id="SM01011">
    <property type="entry name" value="AMP_N"/>
    <property type="match status" value="1"/>
</dbReference>
<evidence type="ECO:0000313" key="19">
    <source>
        <dbReference type="Proteomes" id="UP000236161"/>
    </source>
</evidence>
<comment type="cofactor">
    <cofactor evidence="1">
        <name>Mn(2+)</name>
        <dbReference type="ChEBI" id="CHEBI:29035"/>
    </cofactor>
</comment>
<dbReference type="EC" id="3.4.13.9" evidence="10"/>
<dbReference type="OrthoDB" id="10261878at2759"/>
<dbReference type="Gene3D" id="3.40.350.10">
    <property type="entry name" value="Creatinase/prolidase N-terminal domain"/>
    <property type="match status" value="1"/>
</dbReference>
<evidence type="ECO:0000256" key="4">
    <source>
        <dbReference type="ARBA" id="ARBA00022723"/>
    </source>
</evidence>
<evidence type="ECO:0000256" key="3">
    <source>
        <dbReference type="ARBA" id="ARBA00022670"/>
    </source>
</evidence>
<dbReference type="Pfam" id="PF05195">
    <property type="entry name" value="AMP_N"/>
    <property type="match status" value="1"/>
</dbReference>
<keyword evidence="3" id="KW-0645">Protease</keyword>
<dbReference type="STRING" id="1088818.A0A2I0ALQ6"/>
<dbReference type="InterPro" id="IPR029149">
    <property type="entry name" value="Creatin/AminoP/Spt16_N"/>
</dbReference>
<comment type="similarity">
    <text evidence="9">Belongs to the peptidase M24B family. Eukaryotic-type prolidase subfamily.</text>
</comment>
<dbReference type="InterPro" id="IPR036005">
    <property type="entry name" value="Creatinase/aminopeptidase-like"/>
</dbReference>
<evidence type="ECO:0000259" key="17">
    <source>
        <dbReference type="SMART" id="SM01011"/>
    </source>
</evidence>
<evidence type="ECO:0000256" key="16">
    <source>
        <dbReference type="SAM" id="MobiDB-lite"/>
    </source>
</evidence>
<dbReference type="InterPro" id="IPR052433">
    <property type="entry name" value="X-Pro_dipept-like"/>
</dbReference>
<dbReference type="AlphaFoldDB" id="A0A2I0ALQ6"/>
<dbReference type="PANTHER" id="PTHR48480:SF2">
    <property type="entry name" value="PEPTIDASE D"/>
    <property type="match status" value="1"/>
</dbReference>
<sequence>MGESAAISMASPPRSFSSLSPPDVQMELHAENREKLVRALRDHLAATSQPARGVVILQGGEERTRYCTDHAELFRQESYFAYLFGVREPGFYGAIDVASGQSILFAPRLPGDYAVWLGEIKSLSYFKDRYMVDMVHYVDEMVQVLLDFCGQPGEPLLFLLHGLNTDSNNFSKPAAFKGIEKFETDLCTLHPILTECRVFKSEMEVGLIQYANDVSSEAHIQVMRRTMAGMKEYQLESIFLHHIYMYGGCRHCSYTCICATGENSAVLHYGHAAAPNERTLNNGDMALFDMGAEYFFYGSDITCSFPVSGKFTRDQAAIYNAVLKAHDAVISAMSPGVCWIDMHKLAEKIILESLKFVGIIIGDVDEMMAMRLGAVFMPHGLVHLLGIDTHDPGGYTKGMERAREPGLKALRTVRELKERMVITVEPGCYFIDALLKPAMEDPTKSKFFIREELGRYKDFGGVRIESDVVVTSNGCRNLTNVPRKTWEIEAVMAGEPWPPKQN</sequence>
<keyword evidence="4" id="KW-0479">Metal-binding</keyword>
<dbReference type="Pfam" id="PF00557">
    <property type="entry name" value="Peptidase_M24"/>
    <property type="match status" value="1"/>
</dbReference>
<keyword evidence="5 18" id="KW-0378">Hydrolase</keyword>
<evidence type="ECO:0000256" key="6">
    <source>
        <dbReference type="ARBA" id="ARBA00022997"/>
    </source>
</evidence>
<dbReference type="CDD" id="cd01087">
    <property type="entry name" value="Prolidase"/>
    <property type="match status" value="1"/>
</dbReference>
<dbReference type="SUPFAM" id="SSF53092">
    <property type="entry name" value="Creatinase/prolidase N-terminal domain"/>
    <property type="match status" value="1"/>
</dbReference>
<dbReference type="InterPro" id="IPR000994">
    <property type="entry name" value="Pept_M24"/>
</dbReference>
<evidence type="ECO:0000256" key="2">
    <source>
        <dbReference type="ARBA" id="ARBA00011738"/>
    </source>
</evidence>
<dbReference type="Gene3D" id="3.90.230.10">
    <property type="entry name" value="Creatinase/methionine aminopeptidase superfamily"/>
    <property type="match status" value="1"/>
</dbReference>
<organism evidence="18 19">
    <name type="scientific">Apostasia shenzhenica</name>
    <dbReference type="NCBI Taxonomy" id="1088818"/>
    <lineage>
        <taxon>Eukaryota</taxon>
        <taxon>Viridiplantae</taxon>
        <taxon>Streptophyta</taxon>
        <taxon>Embryophyta</taxon>
        <taxon>Tracheophyta</taxon>
        <taxon>Spermatophyta</taxon>
        <taxon>Magnoliopsida</taxon>
        <taxon>Liliopsida</taxon>
        <taxon>Asparagales</taxon>
        <taxon>Orchidaceae</taxon>
        <taxon>Apostasioideae</taxon>
        <taxon>Apostasia</taxon>
    </lineage>
</organism>
<reference evidence="18 19" key="1">
    <citation type="journal article" date="2017" name="Nature">
        <title>The Apostasia genome and the evolution of orchids.</title>
        <authorList>
            <person name="Zhang G.Q."/>
            <person name="Liu K.W."/>
            <person name="Li Z."/>
            <person name="Lohaus R."/>
            <person name="Hsiao Y.Y."/>
            <person name="Niu S.C."/>
            <person name="Wang J.Y."/>
            <person name="Lin Y.C."/>
            <person name="Xu Q."/>
            <person name="Chen L.J."/>
            <person name="Yoshida K."/>
            <person name="Fujiwara S."/>
            <person name="Wang Z.W."/>
            <person name="Zhang Y.Q."/>
            <person name="Mitsuda N."/>
            <person name="Wang M."/>
            <person name="Liu G.H."/>
            <person name="Pecoraro L."/>
            <person name="Huang H.X."/>
            <person name="Xiao X.J."/>
            <person name="Lin M."/>
            <person name="Wu X.Y."/>
            <person name="Wu W.L."/>
            <person name="Chen Y.Y."/>
            <person name="Chang S.B."/>
            <person name="Sakamoto S."/>
            <person name="Ohme-Takagi M."/>
            <person name="Yagi M."/>
            <person name="Zeng S.J."/>
            <person name="Shen C.Y."/>
            <person name="Yeh C.M."/>
            <person name="Luo Y.B."/>
            <person name="Tsai W.C."/>
            <person name="Van de Peer Y."/>
            <person name="Liu Z.J."/>
        </authorList>
    </citation>
    <scope>NUCLEOTIDE SEQUENCE [LARGE SCALE GENOMIC DNA]</scope>
    <source>
        <strain evidence="19">cv. Shenzhen</strain>
        <tissue evidence="18">Stem</tissue>
    </source>
</reference>
<evidence type="ECO:0000256" key="14">
    <source>
        <dbReference type="ARBA" id="ARBA00044351"/>
    </source>
</evidence>
<dbReference type="GO" id="GO:0030145">
    <property type="term" value="F:manganese ion binding"/>
    <property type="evidence" value="ECO:0007669"/>
    <property type="project" value="InterPro"/>
</dbReference>
<dbReference type="GO" id="GO:0102009">
    <property type="term" value="F:proline dipeptidase activity"/>
    <property type="evidence" value="ECO:0007669"/>
    <property type="project" value="UniProtKB-EC"/>
</dbReference>
<dbReference type="GO" id="GO:0070006">
    <property type="term" value="F:metalloaminopeptidase activity"/>
    <property type="evidence" value="ECO:0007669"/>
    <property type="project" value="InterPro"/>
</dbReference>
<evidence type="ECO:0000256" key="12">
    <source>
        <dbReference type="ARBA" id="ARBA00044252"/>
    </source>
</evidence>
<dbReference type="SUPFAM" id="SSF55920">
    <property type="entry name" value="Creatinase/aminopeptidase"/>
    <property type="match status" value="1"/>
</dbReference>
<protein>
    <recommendedName>
        <fullName evidence="11">Xaa-Pro dipeptidase</fullName>
        <ecNumber evidence="10">3.4.13.9</ecNumber>
    </recommendedName>
    <alternativeName>
        <fullName evidence="14">Imidodipeptidase</fullName>
    </alternativeName>
    <alternativeName>
        <fullName evidence="12">Peptidase D</fullName>
    </alternativeName>
    <alternativeName>
        <fullName evidence="13">Proline dipeptidase</fullName>
    </alternativeName>
</protein>
<dbReference type="GO" id="GO:0006508">
    <property type="term" value="P:proteolysis"/>
    <property type="evidence" value="ECO:0007669"/>
    <property type="project" value="UniProtKB-KW"/>
</dbReference>
<dbReference type="FunFam" id="3.90.230.10:FF:000002">
    <property type="entry name" value="Xaa-Pro aminopeptidase 3"/>
    <property type="match status" value="1"/>
</dbReference>
<keyword evidence="7" id="KW-0482">Metalloprotease</keyword>
<evidence type="ECO:0000256" key="15">
    <source>
        <dbReference type="ARBA" id="ARBA00048994"/>
    </source>
</evidence>
<gene>
    <name evidence="18" type="ORF">AXF42_Ash014938</name>
</gene>
<dbReference type="InterPro" id="IPR007865">
    <property type="entry name" value="Aminopep_P_N"/>
</dbReference>
<name>A0A2I0ALQ6_9ASPA</name>
<evidence type="ECO:0000256" key="7">
    <source>
        <dbReference type="ARBA" id="ARBA00023049"/>
    </source>
</evidence>
<feature type="region of interest" description="Disordered" evidence="16">
    <location>
        <begin position="1"/>
        <end position="22"/>
    </location>
</feature>
<comment type="subunit">
    <text evidence="2">Homodimer.</text>
</comment>
<dbReference type="PANTHER" id="PTHR48480">
    <property type="match status" value="1"/>
</dbReference>
<dbReference type="Proteomes" id="UP000236161">
    <property type="component" value="Unassembled WGS sequence"/>
</dbReference>
<accession>A0A2I0ALQ6</accession>
<feature type="domain" description="Aminopeptidase P N-terminal" evidence="17">
    <location>
        <begin position="24"/>
        <end position="168"/>
    </location>
</feature>
<dbReference type="EMBL" id="KZ451973">
    <property type="protein sequence ID" value="PKA56435.1"/>
    <property type="molecule type" value="Genomic_DNA"/>
</dbReference>
<evidence type="ECO:0000256" key="11">
    <source>
        <dbReference type="ARBA" id="ARBA00044141"/>
    </source>
</evidence>
<evidence type="ECO:0000313" key="18">
    <source>
        <dbReference type="EMBL" id="PKA56435.1"/>
    </source>
</evidence>
<comment type="catalytic activity">
    <reaction evidence="15">
        <text>Xaa-L-Pro dipeptide + H2O = an L-alpha-amino acid + L-proline</text>
        <dbReference type="Rhea" id="RHEA:76407"/>
        <dbReference type="ChEBI" id="CHEBI:15377"/>
        <dbReference type="ChEBI" id="CHEBI:59869"/>
        <dbReference type="ChEBI" id="CHEBI:60039"/>
        <dbReference type="ChEBI" id="CHEBI:195196"/>
        <dbReference type="EC" id="3.4.13.9"/>
    </reaction>
</comment>
<feature type="compositionally biased region" description="Low complexity" evidence="16">
    <location>
        <begin position="8"/>
        <end position="22"/>
    </location>
</feature>
<keyword evidence="19" id="KW-1185">Reference proteome</keyword>
<evidence type="ECO:0000256" key="9">
    <source>
        <dbReference type="ARBA" id="ARBA00043990"/>
    </source>
</evidence>
<keyword evidence="6 18" id="KW-0224">Dipeptidase</keyword>
<evidence type="ECO:0000256" key="5">
    <source>
        <dbReference type="ARBA" id="ARBA00022801"/>
    </source>
</evidence>
<evidence type="ECO:0000256" key="13">
    <source>
        <dbReference type="ARBA" id="ARBA00044284"/>
    </source>
</evidence>
<keyword evidence="8" id="KW-0464">Manganese</keyword>
<evidence type="ECO:0000256" key="1">
    <source>
        <dbReference type="ARBA" id="ARBA00001936"/>
    </source>
</evidence>